<proteinExistence type="inferred from homology"/>
<dbReference type="InterPro" id="IPR001199">
    <property type="entry name" value="Cyt_B5-like_heme/steroid-bd"/>
</dbReference>
<accession>A0A0C3H1Q0</accession>
<dbReference type="HOGENOM" id="CLU_070889_0_0_1"/>
<dbReference type="GO" id="GO:0016020">
    <property type="term" value="C:membrane"/>
    <property type="evidence" value="ECO:0007669"/>
    <property type="project" value="TreeGrafter"/>
</dbReference>
<comment type="similarity">
    <text evidence="1">Belongs to the cytochrome b5 family. MAPR subfamily.</text>
</comment>
<keyword evidence="5" id="KW-1185">Reference proteome</keyword>
<name>A0A0C3H1Q0_OIDMZ</name>
<dbReference type="InParanoid" id="A0A0C3H1Q0"/>
<dbReference type="SUPFAM" id="SSF55856">
    <property type="entry name" value="Cytochrome b5-like heme/steroid binding domain"/>
    <property type="match status" value="1"/>
</dbReference>
<feature type="domain" description="Cytochrome b5 heme-binding" evidence="3">
    <location>
        <begin position="88"/>
        <end position="179"/>
    </location>
</feature>
<dbReference type="Gene3D" id="3.10.120.10">
    <property type="entry name" value="Cytochrome b5-like heme/steroid binding domain"/>
    <property type="match status" value="1"/>
</dbReference>
<dbReference type="FunFam" id="3.10.120.10:FF:000018">
    <property type="entry name" value="Heme/steroid binding domain protein, putative"/>
    <property type="match status" value="1"/>
</dbReference>
<dbReference type="InterPro" id="IPR036400">
    <property type="entry name" value="Cyt_B5-like_heme/steroid_sf"/>
</dbReference>
<evidence type="ECO:0000256" key="1">
    <source>
        <dbReference type="ARBA" id="ARBA00038357"/>
    </source>
</evidence>
<dbReference type="AlphaFoldDB" id="A0A0C3H1Q0"/>
<dbReference type="OrthoDB" id="10257697at2759"/>
<feature type="region of interest" description="Disordered" evidence="2">
    <location>
        <begin position="1"/>
        <end position="25"/>
    </location>
</feature>
<evidence type="ECO:0000259" key="3">
    <source>
        <dbReference type="SMART" id="SM01117"/>
    </source>
</evidence>
<dbReference type="PANTHER" id="PTHR10281">
    <property type="entry name" value="MEMBRANE-ASSOCIATED PROGESTERONE RECEPTOR COMPONENT-RELATED"/>
    <property type="match status" value="1"/>
</dbReference>
<sequence length="248" mass="28114">MSELRQRSAAKPEDKETKTDTPSVSQLVEKEDSAFSLLDIARTLVFVLLLSGATSYFVTRESFTWNLDRPKWTRPEVLQAWLSGPKEYTDADLAAYDGTDPDKPILLAINGTIYDVSKGGKHYGPGGSYHFFAGADASRGFVTGCFAEDRTPDMRGVEEMFIPLDDPAIDSQYTSGQLKALREQERRHAKEEVQKALQHWVDFFANSKKYTRVGTVKREEGWEEKLERRELCEPARKKRKARKAPGDK</sequence>
<reference evidence="4 5" key="1">
    <citation type="submission" date="2014-04" db="EMBL/GenBank/DDBJ databases">
        <authorList>
            <consortium name="DOE Joint Genome Institute"/>
            <person name="Kuo A."/>
            <person name="Martino E."/>
            <person name="Perotto S."/>
            <person name="Kohler A."/>
            <person name="Nagy L.G."/>
            <person name="Floudas D."/>
            <person name="Copeland A."/>
            <person name="Barry K.W."/>
            <person name="Cichocki N."/>
            <person name="Veneault-Fourrey C."/>
            <person name="LaButti K."/>
            <person name="Lindquist E.A."/>
            <person name="Lipzen A."/>
            <person name="Lundell T."/>
            <person name="Morin E."/>
            <person name="Murat C."/>
            <person name="Sun H."/>
            <person name="Tunlid A."/>
            <person name="Henrissat B."/>
            <person name="Grigoriev I.V."/>
            <person name="Hibbett D.S."/>
            <person name="Martin F."/>
            <person name="Nordberg H.P."/>
            <person name="Cantor M.N."/>
            <person name="Hua S.X."/>
        </authorList>
    </citation>
    <scope>NUCLEOTIDE SEQUENCE [LARGE SCALE GENOMIC DNA]</scope>
    <source>
        <strain evidence="4 5">Zn</strain>
    </source>
</reference>
<protein>
    <recommendedName>
        <fullName evidence="3">Cytochrome b5 heme-binding domain-containing protein</fullName>
    </recommendedName>
</protein>
<dbReference type="GO" id="GO:0012505">
    <property type="term" value="C:endomembrane system"/>
    <property type="evidence" value="ECO:0007669"/>
    <property type="project" value="TreeGrafter"/>
</dbReference>
<reference evidence="5" key="2">
    <citation type="submission" date="2015-01" db="EMBL/GenBank/DDBJ databases">
        <title>Evolutionary Origins and Diversification of the Mycorrhizal Mutualists.</title>
        <authorList>
            <consortium name="DOE Joint Genome Institute"/>
            <consortium name="Mycorrhizal Genomics Consortium"/>
            <person name="Kohler A."/>
            <person name="Kuo A."/>
            <person name="Nagy L.G."/>
            <person name="Floudas D."/>
            <person name="Copeland A."/>
            <person name="Barry K.W."/>
            <person name="Cichocki N."/>
            <person name="Veneault-Fourrey C."/>
            <person name="LaButti K."/>
            <person name="Lindquist E.A."/>
            <person name="Lipzen A."/>
            <person name="Lundell T."/>
            <person name="Morin E."/>
            <person name="Murat C."/>
            <person name="Riley R."/>
            <person name="Ohm R."/>
            <person name="Sun H."/>
            <person name="Tunlid A."/>
            <person name="Henrissat B."/>
            <person name="Grigoriev I.V."/>
            <person name="Hibbett D.S."/>
            <person name="Martin F."/>
        </authorList>
    </citation>
    <scope>NUCLEOTIDE SEQUENCE [LARGE SCALE GENOMIC DNA]</scope>
    <source>
        <strain evidence="5">Zn</strain>
    </source>
</reference>
<evidence type="ECO:0000313" key="4">
    <source>
        <dbReference type="EMBL" id="KIM96436.1"/>
    </source>
</evidence>
<dbReference type="STRING" id="913774.A0A0C3H1Q0"/>
<feature type="compositionally biased region" description="Basic and acidic residues" evidence="2">
    <location>
        <begin position="1"/>
        <end position="19"/>
    </location>
</feature>
<dbReference type="SMART" id="SM01117">
    <property type="entry name" value="Cyt-b5"/>
    <property type="match status" value="1"/>
</dbReference>
<evidence type="ECO:0000256" key="2">
    <source>
        <dbReference type="SAM" id="MobiDB-lite"/>
    </source>
</evidence>
<dbReference type="EMBL" id="KN832884">
    <property type="protein sequence ID" value="KIM96436.1"/>
    <property type="molecule type" value="Genomic_DNA"/>
</dbReference>
<dbReference type="Pfam" id="PF00173">
    <property type="entry name" value="Cyt-b5"/>
    <property type="match status" value="1"/>
</dbReference>
<organism evidence="4 5">
    <name type="scientific">Oidiodendron maius (strain Zn)</name>
    <dbReference type="NCBI Taxonomy" id="913774"/>
    <lineage>
        <taxon>Eukaryota</taxon>
        <taxon>Fungi</taxon>
        <taxon>Dikarya</taxon>
        <taxon>Ascomycota</taxon>
        <taxon>Pezizomycotina</taxon>
        <taxon>Leotiomycetes</taxon>
        <taxon>Leotiomycetes incertae sedis</taxon>
        <taxon>Myxotrichaceae</taxon>
        <taxon>Oidiodendron</taxon>
    </lineage>
</organism>
<dbReference type="Proteomes" id="UP000054321">
    <property type="component" value="Unassembled WGS sequence"/>
</dbReference>
<gene>
    <name evidence="4" type="ORF">OIDMADRAFT_170147</name>
</gene>
<dbReference type="PANTHER" id="PTHR10281:SF76">
    <property type="entry name" value="CALCUTTA CUP-RELATED"/>
    <property type="match status" value="1"/>
</dbReference>
<dbReference type="InterPro" id="IPR050577">
    <property type="entry name" value="MAPR/NEUFC/NENF-like"/>
</dbReference>
<evidence type="ECO:0000313" key="5">
    <source>
        <dbReference type="Proteomes" id="UP000054321"/>
    </source>
</evidence>